<proteinExistence type="predicted"/>
<comment type="caution">
    <text evidence="1">The sequence shown here is derived from an EMBL/GenBank/DDBJ whole genome shotgun (WGS) entry which is preliminary data.</text>
</comment>
<sequence>MLWKGRGIHLLPTNPSLPPTNLARPLNPSHQRNLRHLSLVSVLTAFTASVVDTASAAWLILSKCQSHFIGQVSAFCCDVRWFLYSKESGSGAGERGFHRSRDLALKGGEKISLAW</sequence>
<reference evidence="1" key="1">
    <citation type="submission" date="2022-08" db="EMBL/GenBank/DDBJ databases">
        <authorList>
            <person name="Gutierrez-Valencia J."/>
        </authorList>
    </citation>
    <scope>NUCLEOTIDE SEQUENCE</scope>
</reference>
<dbReference type="AlphaFoldDB" id="A0AAV0KZX3"/>
<organism evidence="1 2">
    <name type="scientific">Linum tenue</name>
    <dbReference type="NCBI Taxonomy" id="586396"/>
    <lineage>
        <taxon>Eukaryota</taxon>
        <taxon>Viridiplantae</taxon>
        <taxon>Streptophyta</taxon>
        <taxon>Embryophyta</taxon>
        <taxon>Tracheophyta</taxon>
        <taxon>Spermatophyta</taxon>
        <taxon>Magnoliopsida</taxon>
        <taxon>eudicotyledons</taxon>
        <taxon>Gunneridae</taxon>
        <taxon>Pentapetalae</taxon>
        <taxon>rosids</taxon>
        <taxon>fabids</taxon>
        <taxon>Malpighiales</taxon>
        <taxon>Linaceae</taxon>
        <taxon>Linum</taxon>
    </lineage>
</organism>
<gene>
    <name evidence="1" type="ORF">LITE_LOCUS20983</name>
</gene>
<accession>A0AAV0KZX3</accession>
<keyword evidence="2" id="KW-1185">Reference proteome</keyword>
<dbReference type="EMBL" id="CAMGYJ010000005">
    <property type="protein sequence ID" value="CAI0426930.1"/>
    <property type="molecule type" value="Genomic_DNA"/>
</dbReference>
<evidence type="ECO:0000313" key="1">
    <source>
        <dbReference type="EMBL" id="CAI0426930.1"/>
    </source>
</evidence>
<evidence type="ECO:0000313" key="2">
    <source>
        <dbReference type="Proteomes" id="UP001154282"/>
    </source>
</evidence>
<dbReference type="Proteomes" id="UP001154282">
    <property type="component" value="Unassembled WGS sequence"/>
</dbReference>
<name>A0AAV0KZX3_9ROSI</name>
<protein>
    <submittedName>
        <fullName evidence="1">Uncharacterized protein</fullName>
    </submittedName>
</protein>